<evidence type="ECO:0000259" key="9">
    <source>
        <dbReference type="Pfam" id="PF00462"/>
    </source>
</evidence>
<dbReference type="PANTHER" id="PTHR45694">
    <property type="entry name" value="GLUTAREDOXIN 2"/>
    <property type="match status" value="1"/>
</dbReference>
<evidence type="ECO:0000256" key="1">
    <source>
        <dbReference type="ARBA" id="ARBA00000217"/>
    </source>
</evidence>
<protein>
    <submittedName>
        <fullName evidence="10">Glutaredoxin</fullName>
    </submittedName>
</protein>
<dbReference type="PROSITE" id="PS00195">
    <property type="entry name" value="GLUTAREDOXIN_1"/>
    <property type="match status" value="1"/>
</dbReference>
<accession>A0A9P6WBL2</accession>
<evidence type="ECO:0000256" key="6">
    <source>
        <dbReference type="ARBA" id="ARBA00035808"/>
    </source>
</evidence>
<dbReference type="SUPFAM" id="SSF52833">
    <property type="entry name" value="Thioredoxin-like"/>
    <property type="match status" value="1"/>
</dbReference>
<proteinExistence type="predicted"/>
<evidence type="ECO:0000256" key="5">
    <source>
        <dbReference type="ARBA" id="ARBA00023284"/>
    </source>
</evidence>
<dbReference type="PRINTS" id="PR00160">
    <property type="entry name" value="GLUTAREDOXIN"/>
</dbReference>
<organism evidence="10 11">
    <name type="scientific">Maudiozyma exigua</name>
    <name type="common">Yeast</name>
    <name type="synonym">Kazachstania exigua</name>
    <dbReference type="NCBI Taxonomy" id="34358"/>
    <lineage>
        <taxon>Eukaryota</taxon>
        <taxon>Fungi</taxon>
        <taxon>Dikarya</taxon>
        <taxon>Ascomycota</taxon>
        <taxon>Saccharomycotina</taxon>
        <taxon>Saccharomycetes</taxon>
        <taxon>Saccharomycetales</taxon>
        <taxon>Saccharomycetaceae</taxon>
        <taxon>Maudiozyma</taxon>
    </lineage>
</organism>
<dbReference type="InterPro" id="IPR014025">
    <property type="entry name" value="Glutaredoxin_subgr"/>
</dbReference>
<comment type="caution">
    <text evidence="10">The sequence shown here is derived from an EMBL/GenBank/DDBJ whole genome shotgun (WGS) entry which is preliminary data.</text>
</comment>
<dbReference type="GO" id="GO:0015038">
    <property type="term" value="F:glutathione disulfide oxidoreductase activity"/>
    <property type="evidence" value="ECO:0007669"/>
    <property type="project" value="TreeGrafter"/>
</dbReference>
<keyword evidence="8" id="KW-0732">Signal</keyword>
<evidence type="ECO:0000313" key="10">
    <source>
        <dbReference type="EMBL" id="KAG0669595.1"/>
    </source>
</evidence>
<evidence type="ECO:0000256" key="2">
    <source>
        <dbReference type="ARBA" id="ARBA00022448"/>
    </source>
</evidence>
<evidence type="ECO:0000256" key="8">
    <source>
        <dbReference type="SAM" id="SignalP"/>
    </source>
</evidence>
<dbReference type="InterPro" id="IPR011899">
    <property type="entry name" value="Glutaredoxin_euk/vir"/>
</dbReference>
<keyword evidence="3" id="KW-0249">Electron transport</keyword>
<gene>
    <name evidence="10" type="primary">GRX2_1</name>
    <name evidence="10" type="ORF">C6P45_003585</name>
</gene>
<dbReference type="GO" id="GO:0004602">
    <property type="term" value="F:glutathione peroxidase activity"/>
    <property type="evidence" value="ECO:0007669"/>
    <property type="project" value="UniProtKB-EC"/>
</dbReference>
<dbReference type="PROSITE" id="PS51354">
    <property type="entry name" value="GLUTAREDOXIN_2"/>
    <property type="match status" value="1"/>
</dbReference>
<dbReference type="GO" id="GO:0005737">
    <property type="term" value="C:cytoplasm"/>
    <property type="evidence" value="ECO:0007669"/>
    <property type="project" value="TreeGrafter"/>
</dbReference>
<dbReference type="OrthoDB" id="418495at2759"/>
<dbReference type="InterPro" id="IPR002109">
    <property type="entry name" value="Glutaredoxin"/>
</dbReference>
<evidence type="ECO:0000313" key="11">
    <source>
        <dbReference type="Proteomes" id="UP000750334"/>
    </source>
</evidence>
<evidence type="ECO:0000256" key="7">
    <source>
        <dbReference type="ARBA" id="ARBA00047960"/>
    </source>
</evidence>
<keyword evidence="4" id="KW-1015">Disulfide bond</keyword>
<keyword evidence="2" id="KW-0813">Transport</keyword>
<keyword evidence="5" id="KW-0676">Redox-active center</keyword>
<dbReference type="PANTHER" id="PTHR45694:SF18">
    <property type="entry name" value="GLUTAREDOXIN-1-RELATED"/>
    <property type="match status" value="1"/>
</dbReference>
<comment type="catalytic activity">
    <reaction evidence="6">
        <text>1-chloro-2,4-dinitrobenzene + glutathione = 2,4-dinitrophenyl-S-glutathione + chloride + H(+)</text>
        <dbReference type="Rhea" id="RHEA:51220"/>
        <dbReference type="ChEBI" id="CHEBI:15378"/>
        <dbReference type="ChEBI" id="CHEBI:17996"/>
        <dbReference type="ChEBI" id="CHEBI:34718"/>
        <dbReference type="ChEBI" id="CHEBI:57925"/>
        <dbReference type="ChEBI" id="CHEBI:133977"/>
        <dbReference type="EC" id="2.5.1.18"/>
    </reaction>
</comment>
<feature type="domain" description="Glutaredoxin" evidence="9">
    <location>
        <begin position="44"/>
        <end position="110"/>
    </location>
</feature>
<dbReference type="Proteomes" id="UP000750334">
    <property type="component" value="Unassembled WGS sequence"/>
</dbReference>
<feature type="signal peptide" evidence="8">
    <location>
        <begin position="1"/>
        <end position="20"/>
    </location>
</feature>
<evidence type="ECO:0000256" key="4">
    <source>
        <dbReference type="ARBA" id="ARBA00023157"/>
    </source>
</evidence>
<dbReference type="InterPro" id="IPR011767">
    <property type="entry name" value="GLR_AS"/>
</dbReference>
<dbReference type="InterPro" id="IPR036249">
    <property type="entry name" value="Thioredoxin-like_sf"/>
</dbReference>
<dbReference type="Gene3D" id="3.40.30.10">
    <property type="entry name" value="Glutaredoxin"/>
    <property type="match status" value="1"/>
</dbReference>
<keyword evidence="11" id="KW-1185">Reference proteome</keyword>
<dbReference type="GO" id="GO:0034599">
    <property type="term" value="P:cellular response to oxidative stress"/>
    <property type="evidence" value="ECO:0007669"/>
    <property type="project" value="TreeGrafter"/>
</dbReference>
<reference evidence="10 11" key="1">
    <citation type="submission" date="2020-11" db="EMBL/GenBank/DDBJ databases">
        <title>Kefir isolates.</title>
        <authorList>
            <person name="Marcisauskas S."/>
            <person name="Kim Y."/>
            <person name="Blasche S."/>
        </authorList>
    </citation>
    <scope>NUCLEOTIDE SEQUENCE [LARGE SCALE GENOMIC DNA]</scope>
    <source>
        <strain evidence="10 11">OG2</strain>
    </source>
</reference>
<dbReference type="FunFam" id="3.40.30.10:FF:000026">
    <property type="entry name" value="Glutaredoxin 2"/>
    <property type="match status" value="1"/>
</dbReference>
<sequence length="135" mass="14792">MNLVTGILLGLVVVVLLVKANPKPQTVSQEVVDQVQKMIDDNPVFVAAKSYCPHCKATLQTLFDSMGVPVADALVLELDKMEDGPQIQTALKQINGQRTVPNIYIGQEFIGGNSDLQKLYMSGQLKTKLQKVVRI</sequence>
<dbReference type="AlphaFoldDB" id="A0A9P6WBL2"/>
<name>A0A9P6WBL2_MAUEX</name>
<comment type="catalytic activity">
    <reaction evidence="7">
        <text>RX + glutathione = an S-substituted glutathione + a halide anion + H(+)</text>
        <dbReference type="Rhea" id="RHEA:16437"/>
        <dbReference type="ChEBI" id="CHEBI:15378"/>
        <dbReference type="ChEBI" id="CHEBI:16042"/>
        <dbReference type="ChEBI" id="CHEBI:17792"/>
        <dbReference type="ChEBI" id="CHEBI:57925"/>
        <dbReference type="ChEBI" id="CHEBI:90779"/>
        <dbReference type="EC" id="2.5.1.18"/>
    </reaction>
</comment>
<dbReference type="CDD" id="cd03419">
    <property type="entry name" value="GRX_GRXh_1_2_like"/>
    <property type="match status" value="1"/>
</dbReference>
<feature type="chain" id="PRO_5040201217" evidence="8">
    <location>
        <begin position="21"/>
        <end position="135"/>
    </location>
</feature>
<dbReference type="GO" id="GO:0004364">
    <property type="term" value="F:glutathione transferase activity"/>
    <property type="evidence" value="ECO:0007669"/>
    <property type="project" value="UniProtKB-EC"/>
</dbReference>
<comment type="catalytic activity">
    <reaction evidence="1">
        <text>2 glutathione + H2O2 = glutathione disulfide + 2 H2O</text>
        <dbReference type="Rhea" id="RHEA:16833"/>
        <dbReference type="ChEBI" id="CHEBI:15377"/>
        <dbReference type="ChEBI" id="CHEBI:16240"/>
        <dbReference type="ChEBI" id="CHEBI:57925"/>
        <dbReference type="ChEBI" id="CHEBI:58297"/>
        <dbReference type="EC" id="1.11.1.9"/>
    </reaction>
</comment>
<dbReference type="EMBL" id="PUHR01000038">
    <property type="protein sequence ID" value="KAG0669595.1"/>
    <property type="molecule type" value="Genomic_DNA"/>
</dbReference>
<dbReference type="NCBIfam" id="TIGR02180">
    <property type="entry name" value="GRX_euk"/>
    <property type="match status" value="1"/>
</dbReference>
<dbReference type="Pfam" id="PF00462">
    <property type="entry name" value="Glutaredoxin"/>
    <property type="match status" value="1"/>
</dbReference>
<dbReference type="GO" id="GO:0005634">
    <property type="term" value="C:nucleus"/>
    <property type="evidence" value="ECO:0007669"/>
    <property type="project" value="TreeGrafter"/>
</dbReference>
<evidence type="ECO:0000256" key="3">
    <source>
        <dbReference type="ARBA" id="ARBA00022982"/>
    </source>
</evidence>